<feature type="compositionally biased region" description="Polar residues" evidence="1">
    <location>
        <begin position="202"/>
        <end position="227"/>
    </location>
</feature>
<feature type="compositionally biased region" description="Low complexity" evidence="1">
    <location>
        <begin position="142"/>
        <end position="161"/>
    </location>
</feature>
<sequence length="327" mass="34186">MIGPPPSFYDPNQAIVPEGPDYQQWIMANYGTGSGTQFGYGQGQTAGNVPFQPQSQLHHVPAPAPAPAPTPTQNQYNFVQEQYGPESGSSYDSHLVRQQQQQQQQHAAADRPQRGLPGTRISRRGGGGAAVTYPPAPQLRMPGQPFSQSQQQSPPHGQSSFIQSPASNDGYFYSGSAGDAPQAPPPQQQHSSYNFVGYQPDQYASSTTYTPSSEFTNLPSSVSTPSVGGTDDGHGQTHAYPPLASQHGPSSANVQHPSSSRRPSGSGARGGAGRGRGGKTSKRARVDDSQDGGESDSGSDDDMPLGTGFATVSVPPPGGQGSLPSRL</sequence>
<dbReference type="EMBL" id="ML145106">
    <property type="protein sequence ID" value="TBU60339.1"/>
    <property type="molecule type" value="Genomic_DNA"/>
</dbReference>
<dbReference type="Proteomes" id="UP000292082">
    <property type="component" value="Unassembled WGS sequence"/>
</dbReference>
<evidence type="ECO:0000313" key="2">
    <source>
        <dbReference type="EMBL" id="TBU60339.1"/>
    </source>
</evidence>
<reference evidence="2 3" key="1">
    <citation type="submission" date="2019-01" db="EMBL/GenBank/DDBJ databases">
        <title>Draft genome sequences of three monokaryotic isolates of the white-rot basidiomycete fungus Dichomitus squalens.</title>
        <authorList>
            <consortium name="DOE Joint Genome Institute"/>
            <person name="Lopez S.C."/>
            <person name="Andreopoulos B."/>
            <person name="Pangilinan J."/>
            <person name="Lipzen A."/>
            <person name="Riley R."/>
            <person name="Ahrendt S."/>
            <person name="Ng V."/>
            <person name="Barry K."/>
            <person name="Daum C."/>
            <person name="Grigoriev I.V."/>
            <person name="Hilden K.S."/>
            <person name="Makela M.R."/>
            <person name="de Vries R.P."/>
        </authorList>
    </citation>
    <scope>NUCLEOTIDE SEQUENCE [LARGE SCALE GENOMIC DNA]</scope>
    <source>
        <strain evidence="2 3">CBS 464.89</strain>
    </source>
</reference>
<keyword evidence="3" id="KW-1185">Reference proteome</keyword>
<feature type="compositionally biased region" description="Polar residues" evidence="1">
    <location>
        <begin position="247"/>
        <end position="256"/>
    </location>
</feature>
<dbReference type="AlphaFoldDB" id="A0A4Q9Q050"/>
<name>A0A4Q9Q050_9APHY</name>
<evidence type="ECO:0000256" key="1">
    <source>
        <dbReference type="SAM" id="MobiDB-lite"/>
    </source>
</evidence>
<accession>A0A4Q9Q050</accession>
<evidence type="ECO:0000313" key="3">
    <source>
        <dbReference type="Proteomes" id="UP000292082"/>
    </source>
</evidence>
<feature type="compositionally biased region" description="Acidic residues" evidence="1">
    <location>
        <begin position="289"/>
        <end position="303"/>
    </location>
</feature>
<feature type="compositionally biased region" description="Low complexity" evidence="1">
    <location>
        <begin position="257"/>
        <end position="266"/>
    </location>
</feature>
<proteinExistence type="predicted"/>
<gene>
    <name evidence="2" type="ORF">BD310DRAFT_342599</name>
</gene>
<protein>
    <submittedName>
        <fullName evidence="2">Uncharacterized protein</fullName>
    </submittedName>
</protein>
<feature type="compositionally biased region" description="Polar residues" evidence="1">
    <location>
        <begin position="45"/>
        <end position="57"/>
    </location>
</feature>
<organism evidence="2 3">
    <name type="scientific">Dichomitus squalens</name>
    <dbReference type="NCBI Taxonomy" id="114155"/>
    <lineage>
        <taxon>Eukaryota</taxon>
        <taxon>Fungi</taxon>
        <taxon>Dikarya</taxon>
        <taxon>Basidiomycota</taxon>
        <taxon>Agaricomycotina</taxon>
        <taxon>Agaricomycetes</taxon>
        <taxon>Polyporales</taxon>
        <taxon>Polyporaceae</taxon>
        <taxon>Dichomitus</taxon>
    </lineage>
</organism>
<feature type="compositionally biased region" description="Gly residues" evidence="1">
    <location>
        <begin position="33"/>
        <end position="44"/>
    </location>
</feature>
<feature type="region of interest" description="Disordered" evidence="1">
    <location>
        <begin position="33"/>
        <end position="327"/>
    </location>
</feature>